<keyword evidence="1" id="KW-0472">Membrane</keyword>
<gene>
    <name evidence="2" type="ORF">IAQ67_06070</name>
</gene>
<dbReference type="AlphaFoldDB" id="A0A7H0YC10"/>
<feature type="transmembrane region" description="Helical" evidence="1">
    <location>
        <begin position="129"/>
        <end position="153"/>
    </location>
</feature>
<protein>
    <submittedName>
        <fullName evidence="2">Uncharacterized protein</fullName>
    </submittedName>
</protein>
<dbReference type="Proteomes" id="UP000516384">
    <property type="component" value="Chromosome"/>
</dbReference>
<evidence type="ECO:0000256" key="1">
    <source>
        <dbReference type="SAM" id="Phobius"/>
    </source>
</evidence>
<accession>A0A7H0YC10</accession>
<name>A0A7H0YC10_9BACL</name>
<reference evidence="2 3" key="1">
    <citation type="submission" date="2020-09" db="EMBL/GenBank/DDBJ databases">
        <title>Characterization of Paenibacillus peoriae strain ZF390 with broad-spectrum antimicrobial activity as a potential biocontrol agent.</title>
        <authorList>
            <person name="Li L."/>
            <person name="Zhao Y."/>
            <person name="Li B."/>
            <person name="Xie X."/>
        </authorList>
    </citation>
    <scope>NUCLEOTIDE SEQUENCE [LARGE SCALE GENOMIC DNA]</scope>
    <source>
        <strain evidence="2 3">ZF390</strain>
    </source>
</reference>
<keyword evidence="1" id="KW-1133">Transmembrane helix</keyword>
<dbReference type="EMBL" id="CP061172">
    <property type="protein sequence ID" value="QNR68618.1"/>
    <property type="molecule type" value="Genomic_DNA"/>
</dbReference>
<organism evidence="2 3">
    <name type="scientific">Paenibacillus peoriae</name>
    <dbReference type="NCBI Taxonomy" id="59893"/>
    <lineage>
        <taxon>Bacteria</taxon>
        <taxon>Bacillati</taxon>
        <taxon>Bacillota</taxon>
        <taxon>Bacilli</taxon>
        <taxon>Bacillales</taxon>
        <taxon>Paenibacillaceae</taxon>
        <taxon>Paenibacillus</taxon>
    </lineage>
</organism>
<evidence type="ECO:0000313" key="2">
    <source>
        <dbReference type="EMBL" id="QNR68618.1"/>
    </source>
</evidence>
<feature type="transmembrane region" description="Helical" evidence="1">
    <location>
        <begin position="86"/>
        <end position="109"/>
    </location>
</feature>
<keyword evidence="1" id="KW-0812">Transmembrane</keyword>
<proteinExistence type="predicted"/>
<sequence length="194" mass="22542">MINLIFWKKRSEFKDFDATSGFIRKVYGKECGCRSGLGYISLGNSEKLKEKLFNDKELDVSKLESMKNTINAQLDLYKALSFVSTLLATIFTTIMGLLNLMLTLAFKTIDFNPKKPDPNKYMDAVGDIFSGPVVDVFFVMLVAIYVAVFFYVFRFKWISQVNYIVESVYQKKKKIKEDKDNNSYTLKRDKFRKK</sequence>
<evidence type="ECO:0000313" key="3">
    <source>
        <dbReference type="Proteomes" id="UP000516384"/>
    </source>
</evidence>